<evidence type="ECO:0000256" key="19">
    <source>
        <dbReference type="ARBA" id="ARBA00039106"/>
    </source>
</evidence>
<dbReference type="GO" id="GO:0032580">
    <property type="term" value="C:Golgi cisterna membrane"/>
    <property type="evidence" value="ECO:0007669"/>
    <property type="project" value="UniProtKB-SubCell"/>
</dbReference>
<name>I3IVS7_ORENI</name>
<evidence type="ECO:0000256" key="6">
    <source>
        <dbReference type="ARBA" id="ARBA00022525"/>
    </source>
</evidence>
<comment type="similarity">
    <text evidence="5">Belongs to the glycosyltransferase 29 family.</text>
</comment>
<dbReference type="CDD" id="cd23966">
    <property type="entry name" value="GT29_ST3GAL1_2"/>
    <property type="match status" value="1"/>
</dbReference>
<reference evidence="36" key="2">
    <citation type="submission" date="2025-08" db="UniProtKB">
        <authorList>
            <consortium name="Ensembl"/>
        </authorList>
    </citation>
    <scope>IDENTIFICATION</scope>
</reference>
<dbReference type="InterPro" id="IPR001675">
    <property type="entry name" value="Glyco_trans_29"/>
</dbReference>
<dbReference type="Pfam" id="PF00777">
    <property type="entry name" value="Glyco_transf_29"/>
    <property type="match status" value="1"/>
</dbReference>
<evidence type="ECO:0000313" key="36">
    <source>
        <dbReference type="Ensembl" id="ENSONIP00000000717.2"/>
    </source>
</evidence>
<evidence type="ECO:0000256" key="35">
    <source>
        <dbReference type="SAM" id="MobiDB-lite"/>
    </source>
</evidence>
<keyword evidence="6" id="KW-0964">Secreted</keyword>
<evidence type="ECO:0000256" key="7">
    <source>
        <dbReference type="ARBA" id="ARBA00022676"/>
    </source>
</evidence>
<evidence type="ECO:0000313" key="37">
    <source>
        <dbReference type="Proteomes" id="UP000005207"/>
    </source>
</evidence>
<evidence type="ECO:0000256" key="14">
    <source>
        <dbReference type="ARBA" id="ARBA00023136"/>
    </source>
</evidence>
<comment type="pathway">
    <text evidence="3">Protein modification; protein glycosylation.</text>
</comment>
<evidence type="ECO:0000256" key="33">
    <source>
        <dbReference type="ARBA" id="ARBA00082805"/>
    </source>
</evidence>
<keyword evidence="37" id="KW-1185">Reference proteome</keyword>
<evidence type="ECO:0000256" key="26">
    <source>
        <dbReference type="ARBA" id="ARBA00043816"/>
    </source>
</evidence>
<protein>
    <recommendedName>
        <fullName evidence="30">CMP-N-acetylneuraminate-beta-galactosamide-alpha-2,3-sialyltransferase 2</fullName>
        <ecNumber evidence="19">2.4.3.2</ecNumber>
        <ecNumber evidence="20">2.4.3.4</ecNumber>
    </recommendedName>
    <alternativeName>
        <fullName evidence="23">Gal-NAc6S</fullName>
    </alternativeName>
    <alternativeName>
        <fullName evidence="21">Gal-beta-1,3-GalNAc-alpha-2,3-sialyltransferase</fullName>
    </alternativeName>
    <alternativeName>
        <fullName evidence="22">Monosialoganglioside sialyltransferase</fullName>
    </alternativeName>
    <alternativeName>
        <fullName evidence="31">ST3Gal II</fullName>
    </alternativeName>
    <alternativeName>
        <fullName evidence="32">ST3GalA.2</fullName>
    </alternativeName>
    <alternativeName>
        <fullName evidence="33">Sialyltransferase 4B</fullName>
    </alternativeName>
</protein>
<reference evidence="37" key="1">
    <citation type="submission" date="2012-01" db="EMBL/GenBank/DDBJ databases">
        <title>The Genome Sequence of Oreochromis niloticus (Nile Tilapia).</title>
        <authorList>
            <consortium name="Broad Institute Genome Assembly Team"/>
            <consortium name="Broad Institute Sequencing Platform"/>
            <person name="Di Palma F."/>
            <person name="Johnson J."/>
            <person name="Lander E.S."/>
            <person name="Lindblad-Toh K."/>
        </authorList>
    </citation>
    <scope>NUCLEOTIDE SEQUENCE [LARGE SCALE GENOMIC DNA]</scope>
</reference>
<comment type="catalytic activity">
    <reaction evidence="28">
        <text>a globoside GalGb4Cer + CMP-N-acetyl-beta-neuraminate = a globoside MSGG + CMP + H(+)</text>
        <dbReference type="Rhea" id="RHEA:65372"/>
        <dbReference type="ChEBI" id="CHEBI:15378"/>
        <dbReference type="ChEBI" id="CHEBI:57812"/>
        <dbReference type="ChEBI" id="CHEBI:60377"/>
        <dbReference type="ChEBI" id="CHEBI:140623"/>
        <dbReference type="ChEBI" id="CHEBI:140691"/>
    </reaction>
    <physiologicalReaction direction="left-to-right" evidence="28">
        <dbReference type="Rhea" id="RHEA:65373"/>
    </physiologicalReaction>
</comment>
<dbReference type="eggNOG" id="KOG2692">
    <property type="taxonomic scope" value="Eukaryota"/>
</dbReference>
<comment type="catalytic activity">
    <reaction evidence="25">
        <text>a ganglioside GM1 (d18:1(4E)) + CMP-N-acetyl-beta-neuraminate = a ganglioside GD1a (d18:1(4E)) + CMP + H(+)</text>
        <dbReference type="Rhea" id="RHEA:18021"/>
        <dbReference type="ChEBI" id="CHEBI:15378"/>
        <dbReference type="ChEBI" id="CHEBI:57812"/>
        <dbReference type="ChEBI" id="CHEBI:60377"/>
        <dbReference type="ChEBI" id="CHEBI:77709"/>
        <dbReference type="ChEBI" id="CHEBI:78445"/>
        <dbReference type="EC" id="2.4.3.2"/>
    </reaction>
    <physiologicalReaction direction="left-to-right" evidence="25">
        <dbReference type="Rhea" id="RHEA:18022"/>
    </physiologicalReaction>
</comment>
<evidence type="ECO:0000256" key="17">
    <source>
        <dbReference type="ARBA" id="ARBA00036292"/>
    </source>
</evidence>
<evidence type="ECO:0000256" key="3">
    <source>
        <dbReference type="ARBA" id="ARBA00004922"/>
    </source>
</evidence>
<dbReference type="GO" id="GO:0047288">
    <property type="term" value="F:beta-D-galactosyl-(1-&gt;3)-N-acetyl-beta-D-galactosaminide alpha-2,3- sialyltransferase"/>
    <property type="evidence" value="ECO:0007669"/>
    <property type="project" value="UniProtKB-EC"/>
</dbReference>
<keyword evidence="16" id="KW-0325">Glycoprotein</keyword>
<feature type="region of interest" description="Disordered" evidence="35">
    <location>
        <begin position="38"/>
        <end position="67"/>
    </location>
</feature>
<comment type="subcellular location">
    <subcellularLocation>
        <location evidence="1">Golgi apparatus membrane</location>
        <topology evidence="1">Single-pass type II membrane protein</topology>
    </subcellularLocation>
    <subcellularLocation>
        <location evidence="18">Golgi apparatus</location>
        <location evidence="18">Golgi stack membrane</location>
    </subcellularLocation>
    <subcellularLocation>
        <location evidence="2">Secreted</location>
    </subcellularLocation>
</comment>
<keyword evidence="12" id="KW-0333">Golgi apparatus</keyword>
<feature type="coiled-coil region" evidence="34">
    <location>
        <begin position="78"/>
        <end position="108"/>
    </location>
</feature>
<comment type="catalytic activity">
    <reaction evidence="26">
        <text>a ganglioside GA1 + CMP-N-acetyl-beta-neuraminate = a ganglioside GM1b + CMP + H(+)</text>
        <dbReference type="Rhea" id="RHEA:48244"/>
        <dbReference type="ChEBI" id="CHEBI:15378"/>
        <dbReference type="ChEBI" id="CHEBI:57812"/>
        <dbReference type="ChEBI" id="CHEBI:60377"/>
        <dbReference type="ChEBI" id="CHEBI:88069"/>
        <dbReference type="ChEBI" id="CHEBI:90151"/>
    </reaction>
    <physiologicalReaction direction="left-to-right" evidence="26">
        <dbReference type="Rhea" id="RHEA:48245"/>
    </physiologicalReaction>
</comment>
<dbReference type="HOGENOM" id="CLU_032020_2_1_1"/>
<reference evidence="36" key="3">
    <citation type="submission" date="2025-09" db="UniProtKB">
        <authorList>
            <consortium name="Ensembl"/>
        </authorList>
    </citation>
    <scope>IDENTIFICATION</scope>
</reference>
<proteinExistence type="inferred from homology"/>
<keyword evidence="15" id="KW-1015">Disulfide bond</keyword>
<evidence type="ECO:0000256" key="22">
    <source>
        <dbReference type="ARBA" id="ARBA00042990"/>
    </source>
</evidence>
<dbReference type="GeneTree" id="ENSGT00940000166842"/>
<dbReference type="OMA" id="HSFIIRM"/>
<evidence type="ECO:0000256" key="4">
    <source>
        <dbReference type="ARBA" id="ARBA00004934"/>
    </source>
</evidence>
<evidence type="ECO:0000256" key="32">
    <source>
        <dbReference type="ARBA" id="ARBA00081332"/>
    </source>
</evidence>
<comment type="catalytic activity">
    <reaction evidence="17">
        <text>a beta-D-galactosyl-(1-&gt;3)-N-acetyl-alpha-D-galactosaminyl derivative + CMP-N-acetyl-beta-neuraminate = an N-acetyl-alpha-neuraminyl-(2-&gt;3)-beta-D-galactosyl-(1-&gt;3)-N-acetyl-alpha-D-galactosaminyl derivative + CMP + H(+)</text>
        <dbReference type="Rhea" id="RHEA:21616"/>
        <dbReference type="ChEBI" id="CHEBI:15378"/>
        <dbReference type="ChEBI" id="CHEBI:57812"/>
        <dbReference type="ChEBI" id="CHEBI:60377"/>
        <dbReference type="ChEBI" id="CHEBI:133470"/>
        <dbReference type="ChEBI" id="CHEBI:139596"/>
        <dbReference type="EC" id="2.4.3.4"/>
    </reaction>
    <physiologicalReaction direction="left-to-right" evidence="17">
        <dbReference type="Rhea" id="RHEA:21617"/>
    </physiologicalReaction>
</comment>
<evidence type="ECO:0000256" key="13">
    <source>
        <dbReference type="ARBA" id="ARBA00023098"/>
    </source>
</evidence>
<comment type="catalytic activity">
    <reaction evidence="24">
        <text>a ganglioside GA1 (d18:1(4E)) + CMP-N-acetyl-beta-neuraminate = a ganglioside GM1b (d18:1(4E)) + CMP + H(+)</text>
        <dbReference type="Rhea" id="RHEA:47560"/>
        <dbReference type="ChEBI" id="CHEBI:15378"/>
        <dbReference type="ChEBI" id="CHEBI:27938"/>
        <dbReference type="ChEBI" id="CHEBI:57812"/>
        <dbReference type="ChEBI" id="CHEBI:60377"/>
        <dbReference type="ChEBI" id="CHEBI:78568"/>
    </reaction>
    <physiologicalReaction direction="left-to-right" evidence="24">
        <dbReference type="Rhea" id="RHEA:47561"/>
    </physiologicalReaction>
</comment>
<evidence type="ECO:0000256" key="30">
    <source>
        <dbReference type="ARBA" id="ARBA00072809"/>
    </source>
</evidence>
<dbReference type="Proteomes" id="UP000005207">
    <property type="component" value="Linkage group LG5"/>
</dbReference>
<comment type="catalytic activity">
    <reaction evidence="27">
        <text>ganglioside GM1 (d18:1(4E)/18:0) + CMP-N-acetyl-beta-neuraminate = ganglioside GD1a (18:1(4E)/18:0) + CMP + H(+)</text>
        <dbReference type="Rhea" id="RHEA:48248"/>
        <dbReference type="ChEBI" id="CHEBI:15378"/>
        <dbReference type="ChEBI" id="CHEBI:57812"/>
        <dbReference type="ChEBI" id="CHEBI:60377"/>
        <dbReference type="ChEBI" id="CHEBI:73110"/>
        <dbReference type="ChEBI" id="CHEBI:90153"/>
    </reaction>
    <physiologicalReaction direction="left-to-right" evidence="27">
        <dbReference type="Rhea" id="RHEA:48249"/>
    </physiologicalReaction>
</comment>
<evidence type="ECO:0000256" key="15">
    <source>
        <dbReference type="ARBA" id="ARBA00023157"/>
    </source>
</evidence>
<gene>
    <name evidence="36" type="primary">st3gal8</name>
</gene>
<dbReference type="InterPro" id="IPR051757">
    <property type="entry name" value="Beta-gal_alpha2-3_sialyltrans"/>
</dbReference>
<evidence type="ECO:0000256" key="12">
    <source>
        <dbReference type="ARBA" id="ARBA00023034"/>
    </source>
</evidence>
<keyword evidence="13" id="KW-0443">Lipid metabolism</keyword>
<dbReference type="STRING" id="8128.ENSONIP00000000717"/>
<dbReference type="AlphaFoldDB" id="I3IVS7"/>
<evidence type="ECO:0000256" key="8">
    <source>
        <dbReference type="ARBA" id="ARBA00022679"/>
    </source>
</evidence>
<dbReference type="EC" id="2.4.3.4" evidence="20"/>
<keyword evidence="14" id="KW-0472">Membrane</keyword>
<dbReference type="FunFam" id="3.90.1480.20:FF:000002">
    <property type="entry name" value="CMP-N-acetylneuraminate-beta-galactosamide- alpha-2,3-sialyltransferase 2"/>
    <property type="match status" value="1"/>
</dbReference>
<evidence type="ECO:0000256" key="34">
    <source>
        <dbReference type="SAM" id="Coils"/>
    </source>
</evidence>
<dbReference type="PANTHER" id="PTHR46032:SF5">
    <property type="entry name" value="ST3 BETA-GALACTOSIDE ALPHA-2,3-SIALYLTRANSFERASE 8"/>
    <property type="match status" value="1"/>
</dbReference>
<dbReference type="GO" id="GO:0003836">
    <property type="term" value="F:beta-galactoside (CMP) alpha-2,3-sialyltransferase activity"/>
    <property type="evidence" value="ECO:0007669"/>
    <property type="project" value="UniProtKB-EC"/>
</dbReference>
<keyword evidence="10" id="KW-0735">Signal-anchor</keyword>
<evidence type="ECO:0000256" key="16">
    <source>
        <dbReference type="ARBA" id="ARBA00023180"/>
    </source>
</evidence>
<evidence type="ECO:0000256" key="1">
    <source>
        <dbReference type="ARBA" id="ARBA00004323"/>
    </source>
</evidence>
<evidence type="ECO:0000256" key="10">
    <source>
        <dbReference type="ARBA" id="ARBA00022968"/>
    </source>
</evidence>
<dbReference type="EC" id="2.4.3.2" evidence="19"/>
<evidence type="ECO:0000256" key="5">
    <source>
        <dbReference type="ARBA" id="ARBA00006003"/>
    </source>
</evidence>
<sequence length="448" mass="50265">MIVRRKACVALVITAILFLMIASQSIQRRYFLFQPAAPPRGQSAPSGRMTAADFTGPISGQAPPYLKPEQIPLGPTEEEMVEEEMVEEENDEEENDEEEDEMVIQEQHMKNTKLCGCSDACISDNNGSEWFSQRYDAKQQPILKDTGNNLDSDALQWWLSLQRAGNDQSLEEVISKMFQVISPPSIDLEPVPSRCRSCAVVGNSGNLRHSGHGALIDSHGFVFRMNRAVTKGFEEDVGRRTTHHILYPESAVDIGNGISLVLLPFKLRDLEWLTSALSTGTVKMTYMRVKERVQADKDKVLVVNPAFFKYVHERWTESHGRYPSTGMLAIIFALHVCDQVSVFGYGADKQGNWHHYWEKNQFAGAFKKTGVHSADFENQIIKQLANEECKPMIRGTSCPVWFSACVIQQSAAVSSLRNHSFWASHSWVTCAIIDVGRSGLFKVVMKSL</sequence>
<evidence type="ECO:0000256" key="27">
    <source>
        <dbReference type="ARBA" id="ARBA00047509"/>
    </source>
</evidence>
<evidence type="ECO:0000256" key="23">
    <source>
        <dbReference type="ARBA" id="ARBA00042991"/>
    </source>
</evidence>
<evidence type="ECO:0000256" key="2">
    <source>
        <dbReference type="ARBA" id="ARBA00004613"/>
    </source>
</evidence>
<evidence type="ECO:0000256" key="28">
    <source>
        <dbReference type="ARBA" id="ARBA00052027"/>
    </source>
</evidence>
<evidence type="ECO:0000256" key="20">
    <source>
        <dbReference type="ARBA" id="ARBA00039107"/>
    </source>
</evidence>
<keyword evidence="9" id="KW-0812">Transmembrane</keyword>
<dbReference type="PANTHER" id="PTHR46032">
    <property type="entry name" value="ALPHA-2,3-SIALYLTRANSFERASE ST3GAL I ISOFORM X1"/>
    <property type="match status" value="1"/>
</dbReference>
<dbReference type="Gene3D" id="3.90.1480.20">
    <property type="entry name" value="Glycosyl transferase family 29"/>
    <property type="match status" value="1"/>
</dbReference>
<evidence type="ECO:0000256" key="11">
    <source>
        <dbReference type="ARBA" id="ARBA00022989"/>
    </source>
</evidence>
<keyword evidence="34" id="KW-0175">Coiled coil</keyword>
<evidence type="ECO:0000256" key="21">
    <source>
        <dbReference type="ARBA" id="ARBA00042448"/>
    </source>
</evidence>
<evidence type="ECO:0000256" key="29">
    <source>
        <dbReference type="ARBA" id="ARBA00062545"/>
    </source>
</evidence>
<evidence type="ECO:0000256" key="18">
    <source>
        <dbReference type="ARBA" id="ARBA00037859"/>
    </source>
</evidence>
<evidence type="ECO:0000256" key="31">
    <source>
        <dbReference type="ARBA" id="ARBA00081228"/>
    </source>
</evidence>
<keyword evidence="11" id="KW-1133">Transmembrane helix</keyword>
<dbReference type="GO" id="GO:0000139">
    <property type="term" value="C:Golgi membrane"/>
    <property type="evidence" value="ECO:0007669"/>
    <property type="project" value="UniProtKB-SubCell"/>
</dbReference>
<dbReference type="InParanoid" id="I3IVS7"/>
<evidence type="ECO:0000256" key="24">
    <source>
        <dbReference type="ARBA" id="ARBA00043673"/>
    </source>
</evidence>
<comment type="pathway">
    <text evidence="4">Glycolipid biosynthesis.</text>
</comment>
<dbReference type="FunCoup" id="I3IVS7">
    <property type="interactions" value="12"/>
</dbReference>
<keyword evidence="7" id="KW-0328">Glycosyltransferase</keyword>
<dbReference type="GO" id="GO:0006629">
    <property type="term" value="P:lipid metabolic process"/>
    <property type="evidence" value="ECO:0007669"/>
    <property type="project" value="UniProtKB-KW"/>
</dbReference>
<evidence type="ECO:0000256" key="9">
    <source>
        <dbReference type="ARBA" id="ARBA00022692"/>
    </source>
</evidence>
<evidence type="ECO:0000256" key="25">
    <source>
        <dbReference type="ARBA" id="ARBA00043773"/>
    </source>
</evidence>
<dbReference type="InterPro" id="IPR038578">
    <property type="entry name" value="GT29-like_sf"/>
</dbReference>
<comment type="subunit">
    <text evidence="29">Homodimer; disulfide-linked. Homodimer formation occurs in the endoplasmic reticulum.</text>
</comment>
<organism evidence="36 37">
    <name type="scientific">Oreochromis niloticus</name>
    <name type="common">Nile tilapia</name>
    <name type="synonym">Tilapia nilotica</name>
    <dbReference type="NCBI Taxonomy" id="8128"/>
    <lineage>
        <taxon>Eukaryota</taxon>
        <taxon>Metazoa</taxon>
        <taxon>Chordata</taxon>
        <taxon>Craniata</taxon>
        <taxon>Vertebrata</taxon>
        <taxon>Euteleostomi</taxon>
        <taxon>Actinopterygii</taxon>
        <taxon>Neopterygii</taxon>
        <taxon>Teleostei</taxon>
        <taxon>Neoteleostei</taxon>
        <taxon>Acanthomorphata</taxon>
        <taxon>Ovalentaria</taxon>
        <taxon>Cichlomorphae</taxon>
        <taxon>Cichliformes</taxon>
        <taxon>Cichlidae</taxon>
        <taxon>African cichlids</taxon>
        <taxon>Pseudocrenilabrinae</taxon>
        <taxon>Oreochromini</taxon>
        <taxon>Oreochromis</taxon>
    </lineage>
</organism>
<accession>I3IVS7</accession>
<keyword evidence="8" id="KW-0808">Transferase</keyword>
<dbReference type="Ensembl" id="ENSONIT00000000716.2">
    <property type="protein sequence ID" value="ENSONIP00000000717.2"/>
    <property type="gene ID" value="ENSONIG00000000565.2"/>
</dbReference>
<dbReference type="GO" id="GO:0005576">
    <property type="term" value="C:extracellular region"/>
    <property type="evidence" value="ECO:0007669"/>
    <property type="project" value="UniProtKB-SubCell"/>
</dbReference>
<dbReference type="GO" id="GO:0097503">
    <property type="term" value="P:sialylation"/>
    <property type="evidence" value="ECO:0007669"/>
    <property type="project" value="TreeGrafter"/>
</dbReference>